<evidence type="ECO:0000259" key="5">
    <source>
        <dbReference type="PROSITE" id="PS50166"/>
    </source>
</evidence>
<dbReference type="GO" id="GO:0006606">
    <property type="term" value="P:protein import into nucleus"/>
    <property type="evidence" value="ECO:0007669"/>
    <property type="project" value="TreeGrafter"/>
</dbReference>
<name>S9PT74_SCHOY</name>
<evidence type="ECO:0000256" key="2">
    <source>
        <dbReference type="ARBA" id="ARBA00022448"/>
    </source>
</evidence>
<keyword evidence="2" id="KW-0813">Transport</keyword>
<dbReference type="PROSITE" id="PS50166">
    <property type="entry name" value="IMPORTIN_B_NT"/>
    <property type="match status" value="1"/>
</dbReference>
<dbReference type="InterPro" id="IPR011989">
    <property type="entry name" value="ARM-like"/>
</dbReference>
<evidence type="ECO:0000313" key="6">
    <source>
        <dbReference type="EMBL" id="EPX70693.1"/>
    </source>
</evidence>
<keyword evidence="4" id="KW-0539">Nucleus</keyword>
<protein>
    <submittedName>
        <fullName evidence="6">Karyopherin Kap14</fullName>
    </submittedName>
</protein>
<evidence type="ECO:0000256" key="1">
    <source>
        <dbReference type="ARBA" id="ARBA00004123"/>
    </source>
</evidence>
<dbReference type="Pfam" id="PF03810">
    <property type="entry name" value="IBN_N"/>
    <property type="match status" value="1"/>
</dbReference>
<dbReference type="Proteomes" id="UP000016088">
    <property type="component" value="Unassembled WGS sequence"/>
</dbReference>
<dbReference type="SMART" id="SM00913">
    <property type="entry name" value="IBN_N"/>
    <property type="match status" value="1"/>
</dbReference>
<dbReference type="Pfam" id="PF25018">
    <property type="entry name" value="HEAT_IPO9_c"/>
    <property type="match status" value="1"/>
</dbReference>
<dbReference type="OrthoDB" id="431626at2759"/>
<dbReference type="AlphaFoldDB" id="S9PT74"/>
<dbReference type="HOGENOM" id="CLU_008920_1_0_1"/>
<dbReference type="GO" id="GO:0005829">
    <property type="term" value="C:cytosol"/>
    <property type="evidence" value="ECO:0007669"/>
    <property type="project" value="TreeGrafter"/>
</dbReference>
<dbReference type="RefSeq" id="XP_013020559.1">
    <property type="nucleotide sequence ID" value="XM_013165105.1"/>
</dbReference>
<sequence length="993" mass="111701">MAESNIKKALELAQYPETNVRLQAELELKKFESLPEFPLYLTNIAASAAPFPLRLGSLIYLQRFITHHWSPLFEQFKEGPIPDENVKRAVRETLLRQLISLENHQLNKAVAYAVSLIANVDFPDEWPEVFPCVLQLLKSDNEGSINAALDVLCELIDESMMEEQFFIISPPLSETLYQLVLPIPPNDSLRQVQARAIGLFRSCLELLEMYKETRSEPVRVFIDQLLPPWMDMFIQKLQWPLFQGNELLGDSTGTFCIMGEIALSLSKLRELFPSKLSTYVVRLVDLIWDILQKLLPVYLKDVVFDIPTDENVFGIKYPLRYLIELLQFVGVALQNKSVQTLFLATNVSSSSLPPCISILVQYAQLSKSQVEIYENDVNEYIINETNYDSFVDTVRGAAVNVLSSFEQHTNLKLQQQIRELAAAYVSENDINWVDQEALLYTCCSIDAASDDTYDEYLEPVYKAISVRIQTSNVPEILMAGFFNFVGYFSESTPLAIEFFQVFLNCISNADQSDLVKYAAVKGIERLCSVSQVKPSSSVQPAVLKVLRDFVPNSSDESLVLLVEAITALTRLDCQKAAEPDSSFIPVLFNLIANNPSDPYLSGLIEDTFEDITSEAASYESVCETTMPELLQVLSHPDPNLVNVGCTLLSSLIRAGPSPLPAGFINYVLPPIYQITETHNDDLELLQLSQEIIRELLRKDCPQVLSSEISGASGLQYILYILQKLLLSKSDDSSCFLVGTILLELLEHANQALDLQPVLLSCLQRAVVAEQPRFIQSIIYVFSKMINKNVEAVLNFLSGSTLDDKGTSALEALMQVWCDNYVYFSNFKNLSVICIAMTNIYKAETSILDTIHVKGDIISQSDRIVTRSQARLHPNQYTFINVREKLIKLLVDEYISLSRESIVEEISNDEGDDWDDGPSNVEEDIGLSADEINELAKDEYPSIRSSAEAEDDTADLQFHLLDFFKTVMSTNLNNFNVHASRLTAEQQAALVNIK</sequence>
<proteinExistence type="predicted"/>
<dbReference type="InterPro" id="IPR016024">
    <property type="entry name" value="ARM-type_fold"/>
</dbReference>
<dbReference type="GO" id="GO:0031267">
    <property type="term" value="F:small GTPase binding"/>
    <property type="evidence" value="ECO:0007669"/>
    <property type="project" value="InterPro"/>
</dbReference>
<dbReference type="InterPro" id="IPR056840">
    <property type="entry name" value="HEAT_IPO9_central"/>
</dbReference>
<gene>
    <name evidence="6" type="ORF">SOCG_04263</name>
</gene>
<keyword evidence="7" id="KW-1185">Reference proteome</keyword>
<dbReference type="VEuPathDB" id="FungiDB:SOCG_04263"/>
<accession>S9PT74</accession>
<reference evidence="6 7" key="1">
    <citation type="journal article" date="2011" name="Science">
        <title>Comparative functional genomics of the fission yeasts.</title>
        <authorList>
            <person name="Rhind N."/>
            <person name="Chen Z."/>
            <person name="Yassour M."/>
            <person name="Thompson D.A."/>
            <person name="Haas B.J."/>
            <person name="Habib N."/>
            <person name="Wapinski I."/>
            <person name="Roy S."/>
            <person name="Lin M.F."/>
            <person name="Heiman D.I."/>
            <person name="Young S.K."/>
            <person name="Furuya K."/>
            <person name="Guo Y."/>
            <person name="Pidoux A."/>
            <person name="Chen H.M."/>
            <person name="Robbertse B."/>
            <person name="Goldberg J.M."/>
            <person name="Aoki K."/>
            <person name="Bayne E.H."/>
            <person name="Berlin A.M."/>
            <person name="Desjardins C.A."/>
            <person name="Dobbs E."/>
            <person name="Dukaj L."/>
            <person name="Fan L."/>
            <person name="FitzGerald M.G."/>
            <person name="French C."/>
            <person name="Gujja S."/>
            <person name="Hansen K."/>
            <person name="Keifenheim D."/>
            <person name="Levin J.Z."/>
            <person name="Mosher R.A."/>
            <person name="Mueller C.A."/>
            <person name="Pfiffner J."/>
            <person name="Priest M."/>
            <person name="Russ C."/>
            <person name="Smialowska A."/>
            <person name="Swoboda P."/>
            <person name="Sykes S.M."/>
            <person name="Vaughn M."/>
            <person name="Vengrova S."/>
            <person name="Yoder R."/>
            <person name="Zeng Q."/>
            <person name="Allshire R."/>
            <person name="Baulcombe D."/>
            <person name="Birren B.W."/>
            <person name="Brown W."/>
            <person name="Ekwall K."/>
            <person name="Kellis M."/>
            <person name="Leatherwood J."/>
            <person name="Levin H."/>
            <person name="Margalit H."/>
            <person name="Martienssen R."/>
            <person name="Nieduszynski C.A."/>
            <person name="Spatafora J.W."/>
            <person name="Friedman N."/>
            <person name="Dalgaard J.Z."/>
            <person name="Baumann P."/>
            <person name="Niki H."/>
            <person name="Regev A."/>
            <person name="Nusbaum C."/>
        </authorList>
    </citation>
    <scope>NUCLEOTIDE SEQUENCE [LARGE SCALE GENOMIC DNA]</scope>
    <source>
        <strain evidence="7">yFS286</strain>
    </source>
</reference>
<dbReference type="eggNOG" id="KOG2274">
    <property type="taxonomic scope" value="Eukaryota"/>
</dbReference>
<dbReference type="GeneID" id="25033227"/>
<evidence type="ECO:0000256" key="3">
    <source>
        <dbReference type="ARBA" id="ARBA00022927"/>
    </source>
</evidence>
<dbReference type="PANTHER" id="PTHR10997">
    <property type="entry name" value="IMPORTIN-7, 8, 11"/>
    <property type="match status" value="1"/>
</dbReference>
<dbReference type="GO" id="GO:0005635">
    <property type="term" value="C:nuclear envelope"/>
    <property type="evidence" value="ECO:0007669"/>
    <property type="project" value="TreeGrafter"/>
</dbReference>
<keyword evidence="3" id="KW-0653">Protein transport</keyword>
<dbReference type="SUPFAM" id="SSF48371">
    <property type="entry name" value="ARM repeat"/>
    <property type="match status" value="1"/>
</dbReference>
<evidence type="ECO:0000313" key="7">
    <source>
        <dbReference type="Proteomes" id="UP000016088"/>
    </source>
</evidence>
<dbReference type="PANTHER" id="PTHR10997:SF9">
    <property type="entry name" value="IMPORTIN-9"/>
    <property type="match status" value="1"/>
</dbReference>
<evidence type="ECO:0000256" key="4">
    <source>
        <dbReference type="ARBA" id="ARBA00023242"/>
    </source>
</evidence>
<feature type="domain" description="Importin N-terminal" evidence="5">
    <location>
        <begin position="24"/>
        <end position="100"/>
    </location>
</feature>
<dbReference type="InterPro" id="IPR001494">
    <property type="entry name" value="Importin-beta_N"/>
</dbReference>
<organism evidence="6 7">
    <name type="scientific">Schizosaccharomyces octosporus (strain yFS286)</name>
    <name type="common">Fission yeast</name>
    <name type="synonym">Octosporomyces octosporus</name>
    <dbReference type="NCBI Taxonomy" id="483514"/>
    <lineage>
        <taxon>Eukaryota</taxon>
        <taxon>Fungi</taxon>
        <taxon>Dikarya</taxon>
        <taxon>Ascomycota</taxon>
        <taxon>Taphrinomycotina</taxon>
        <taxon>Schizosaccharomycetes</taxon>
        <taxon>Schizosaccharomycetales</taxon>
        <taxon>Schizosaccharomycetaceae</taxon>
        <taxon>Schizosaccharomyces</taxon>
    </lineage>
</organism>
<dbReference type="OMA" id="NPDQYTI"/>
<dbReference type="Gene3D" id="1.25.10.10">
    <property type="entry name" value="Leucine-rich Repeat Variant"/>
    <property type="match status" value="1"/>
</dbReference>
<dbReference type="EMBL" id="KE503208">
    <property type="protein sequence ID" value="EPX70693.1"/>
    <property type="molecule type" value="Genomic_DNA"/>
</dbReference>
<comment type="subcellular location">
    <subcellularLocation>
        <location evidence="1">Nucleus</location>
    </subcellularLocation>
</comment>